<feature type="compositionally biased region" description="Basic and acidic residues" evidence="6">
    <location>
        <begin position="1279"/>
        <end position="1296"/>
    </location>
</feature>
<feature type="domain" description="TF-B3" evidence="7">
    <location>
        <begin position="752"/>
        <end position="866"/>
    </location>
</feature>
<evidence type="ECO:0000313" key="9">
    <source>
        <dbReference type="Proteomes" id="UP000823749"/>
    </source>
</evidence>
<feature type="compositionally biased region" description="Polar residues" evidence="6">
    <location>
        <begin position="335"/>
        <end position="352"/>
    </location>
</feature>
<feature type="compositionally biased region" description="Basic and acidic residues" evidence="6">
    <location>
        <begin position="631"/>
        <end position="648"/>
    </location>
</feature>
<dbReference type="InterPro" id="IPR015300">
    <property type="entry name" value="DNA-bd_pseudobarrel_sf"/>
</dbReference>
<evidence type="ECO:0000259" key="7">
    <source>
        <dbReference type="PROSITE" id="PS50863"/>
    </source>
</evidence>
<dbReference type="SUPFAM" id="SSF101936">
    <property type="entry name" value="DNA-binding pseudobarrel domain"/>
    <property type="match status" value="8"/>
</dbReference>
<keyword evidence="2" id="KW-0805">Transcription regulation</keyword>
<evidence type="ECO:0000256" key="3">
    <source>
        <dbReference type="ARBA" id="ARBA00023125"/>
    </source>
</evidence>
<dbReference type="Pfam" id="PF02362">
    <property type="entry name" value="B3"/>
    <property type="match status" value="3"/>
</dbReference>
<dbReference type="Proteomes" id="UP000823749">
    <property type="component" value="Chromosome 13"/>
</dbReference>
<feature type="compositionally biased region" description="Polar residues" evidence="6">
    <location>
        <begin position="308"/>
        <end position="318"/>
    </location>
</feature>
<dbReference type="GO" id="GO:0003677">
    <property type="term" value="F:DNA binding"/>
    <property type="evidence" value="ECO:0007669"/>
    <property type="project" value="UniProtKB-KW"/>
</dbReference>
<evidence type="ECO:0000256" key="2">
    <source>
        <dbReference type="ARBA" id="ARBA00023015"/>
    </source>
</evidence>
<dbReference type="InterPro" id="IPR044800">
    <property type="entry name" value="LEC2-like"/>
</dbReference>
<comment type="caution">
    <text evidence="8">The sequence shown here is derived from an EMBL/GenBank/DDBJ whole genome shotgun (WGS) entry which is preliminary data.</text>
</comment>
<evidence type="ECO:0000256" key="5">
    <source>
        <dbReference type="ARBA" id="ARBA00023242"/>
    </source>
</evidence>
<accession>A0AAV6HPB9</accession>
<evidence type="ECO:0000256" key="1">
    <source>
        <dbReference type="ARBA" id="ARBA00004123"/>
    </source>
</evidence>
<feature type="compositionally biased region" description="Basic and acidic residues" evidence="6">
    <location>
        <begin position="1303"/>
        <end position="1315"/>
    </location>
</feature>
<feature type="compositionally biased region" description="Basic and acidic residues" evidence="6">
    <location>
        <begin position="319"/>
        <end position="332"/>
    </location>
</feature>
<dbReference type="SMART" id="SM01019">
    <property type="entry name" value="B3"/>
    <property type="match status" value="6"/>
</dbReference>
<feature type="region of interest" description="Disordered" evidence="6">
    <location>
        <begin position="69"/>
        <end position="88"/>
    </location>
</feature>
<protein>
    <recommendedName>
        <fullName evidence="7">TF-B3 domain-containing protein</fullName>
    </recommendedName>
</protein>
<feature type="compositionally biased region" description="Basic and acidic residues" evidence="6">
    <location>
        <begin position="605"/>
        <end position="624"/>
    </location>
</feature>
<feature type="compositionally biased region" description="Basic and acidic residues" evidence="6">
    <location>
        <begin position="23"/>
        <end position="42"/>
    </location>
</feature>
<proteinExistence type="predicted"/>
<feature type="region of interest" description="Disordered" evidence="6">
    <location>
        <begin position="605"/>
        <end position="658"/>
    </location>
</feature>
<evidence type="ECO:0000256" key="6">
    <source>
        <dbReference type="SAM" id="MobiDB-lite"/>
    </source>
</evidence>
<keyword evidence="3" id="KW-0238">DNA-binding</keyword>
<feature type="domain" description="TF-B3" evidence="7">
    <location>
        <begin position="514"/>
        <end position="616"/>
    </location>
</feature>
<gene>
    <name evidence="8" type="ORF">RHGRI_035998</name>
</gene>
<evidence type="ECO:0000256" key="4">
    <source>
        <dbReference type="ARBA" id="ARBA00023163"/>
    </source>
</evidence>
<keyword evidence="9" id="KW-1185">Reference proteome</keyword>
<keyword evidence="4" id="KW-0804">Transcription</keyword>
<dbReference type="Gene3D" id="2.40.330.10">
    <property type="entry name" value="DNA-binding pseudobarrel domain"/>
    <property type="match status" value="8"/>
</dbReference>
<dbReference type="EMBL" id="JACTNZ010000013">
    <property type="protein sequence ID" value="KAG5514802.1"/>
    <property type="molecule type" value="Genomic_DNA"/>
</dbReference>
<dbReference type="GO" id="GO:0005634">
    <property type="term" value="C:nucleus"/>
    <property type="evidence" value="ECO:0007669"/>
    <property type="project" value="UniProtKB-SubCell"/>
</dbReference>
<dbReference type="PROSITE" id="PS50863">
    <property type="entry name" value="B3"/>
    <property type="match status" value="3"/>
</dbReference>
<dbReference type="PANTHER" id="PTHR31140:SF139">
    <property type="entry name" value="B3 DOMAIN-CONTAINING PROTEIN OS02G0455900-RELATED"/>
    <property type="match status" value="1"/>
</dbReference>
<organism evidence="8 9">
    <name type="scientific">Rhododendron griersonianum</name>
    <dbReference type="NCBI Taxonomy" id="479676"/>
    <lineage>
        <taxon>Eukaryota</taxon>
        <taxon>Viridiplantae</taxon>
        <taxon>Streptophyta</taxon>
        <taxon>Embryophyta</taxon>
        <taxon>Tracheophyta</taxon>
        <taxon>Spermatophyta</taxon>
        <taxon>Magnoliopsida</taxon>
        <taxon>eudicotyledons</taxon>
        <taxon>Gunneridae</taxon>
        <taxon>Pentapetalae</taxon>
        <taxon>asterids</taxon>
        <taxon>Ericales</taxon>
        <taxon>Ericaceae</taxon>
        <taxon>Ericoideae</taxon>
        <taxon>Rhodoreae</taxon>
        <taxon>Rhododendron</taxon>
    </lineage>
</organism>
<name>A0AAV6HPB9_9ERIC</name>
<feature type="region of interest" description="Disordered" evidence="6">
    <location>
        <begin position="1272"/>
        <end position="1326"/>
    </location>
</feature>
<feature type="domain" description="TF-B3" evidence="7">
    <location>
        <begin position="203"/>
        <end position="305"/>
    </location>
</feature>
<dbReference type="GO" id="GO:0003700">
    <property type="term" value="F:DNA-binding transcription factor activity"/>
    <property type="evidence" value="ECO:0007669"/>
    <property type="project" value="InterPro"/>
</dbReference>
<feature type="region of interest" description="Disordered" evidence="6">
    <location>
        <begin position="308"/>
        <end position="352"/>
    </location>
</feature>
<dbReference type="InterPro" id="IPR003340">
    <property type="entry name" value="B3_DNA-bd"/>
</dbReference>
<feature type="region of interest" description="Disordered" evidence="6">
    <location>
        <begin position="1"/>
        <end position="64"/>
    </location>
</feature>
<dbReference type="CDD" id="cd10017">
    <property type="entry name" value="B3_DNA"/>
    <property type="match status" value="6"/>
</dbReference>
<keyword evidence="5" id="KW-0539">Nucleus</keyword>
<comment type="subcellular location">
    <subcellularLocation>
        <location evidence="1">Nucleus</location>
    </subcellularLocation>
</comment>
<evidence type="ECO:0000313" key="8">
    <source>
        <dbReference type="EMBL" id="KAG5514802.1"/>
    </source>
</evidence>
<dbReference type="PANTHER" id="PTHR31140">
    <property type="entry name" value="B3 DOMAIN-CONTAINING TRANSCRIPTION FACTOR ABI3"/>
    <property type="match status" value="1"/>
</dbReference>
<sequence length="1333" mass="152410">MADYKKHTGKIKKMAESSAADSGRSDKGKGTMKVPDGEKGKETGSPLKKQKQHGKSSKSDNNELVQSRAGGSYKEGHHPSPTESIKTGSIMAGFDDENFMFEVALSPSNFVNGLLTIPWRTAKKHFLLDHTTGTCQEIEVEFSDKHNNKYTMKLSTPPLPGAQLMITGWRQIFGPKGDPDLVGFYKPVNPVHDKHYHIDCTKGSCVFLKKLKHTDKLLSIPKEVAEKLFPPLEDGREISLDCSDAQNWSLSMSYKNCQGRFKITSNWRNFIVDHNLKADDVVVFSRVYPQQPNNNRYLIRFEKTKEATSGTDATQSATSRKDDGDRNKEDKSISVAGNNHSNSKPVSETRGSSVMIFGQDISKPKPIKSFESNNELVQSTAGASYKEVHHSESIKTGKIMDEFEDSNFLFEVALSPRNYINGTLIIPWRTAKKHFLVDHSTGTCQEIELEFSDKDRNKYTLKISIPPQPGAQLVITGWRQFFGPNGDPDLIGFYKPVHHLHDTNYLIDWTKGSYTFLKKLDPSDANSTLLISKEAAEKVFPRLEDSVLIDCFDAQNQSWTMKYQRTSFGQFTITGGWGMFLRKHNLKANDAVMFSRVDPQQLPDSKRYSIRFEKAEKATSRADRTQSATASKDDDDRNNGGSNDKDKGISVAGNSNSKPITETSGLKVMIFGVDISKPITETSSSKVMIFGVDISKPKPIDSTMRGGMEKLKGTEDDSTDKPDSPLFYMPTTHDLLLAKPTTVPSFTRKIFLFELRLTPDNIGQARLFIPVEITMDNDFPPPPPKHGPNTWEKKITISDAQGRVWPMTMRYIREECAFLIDSEWWLSFALSNDLKTKDVIRFYRPFGATGGGNGSQNNHYLIEKHVRLRDQEEGVGENFPATFMREKFEFQWLVSEYNLNFGSMILDEEIVRRHFRAVRIPTRSGETPRHVERLYFTDAQNREWCMKITYHASGTYMIDWGEYVKEHNVEAGDVIRFYRPPFQRVQPLTSRHFLIEHLKRFGESNGTLLLTTPTPTQVFQFKLRKLLFQMRLTPSEVDYQGRLSIPVEIALDYFQRFLPRIDRKEQEETVIKITTDTCNWWWSTKIKYDPEECVFVIEDWQTFADQNNLRAKDVIRFHKPFPRADDDCFLIEPVFRRIEEESLEFKRENLLFQKQLTLSEVGCDRPRLSLSEEQVRQHFPAVGIPAETHELERLYFTDAKNMEWCCKIRCFFGTYFLENGWEGFVKEYKVETGDLISFYKPVLPLDSRHFLIQHAKEIDEAGGSYNLTHQSVTTAEADDSTRGSRIEGIGEDHNRGGENQQDDSSRHRSDSDGSRKRGKKKSGGGRYYCCFRA</sequence>
<reference evidence="8 9" key="1">
    <citation type="submission" date="2020-08" db="EMBL/GenBank/DDBJ databases">
        <title>Plant Genome Project.</title>
        <authorList>
            <person name="Zhang R.-G."/>
        </authorList>
    </citation>
    <scope>NUCLEOTIDE SEQUENCE [LARGE SCALE GENOMIC DNA]</scope>
    <source>
        <strain evidence="8">WSP0</strain>
        <tissue evidence="8">Leaf</tissue>
    </source>
</reference>